<accession>A0AAW7ZD78</accession>
<keyword evidence="1" id="KW-1133">Transmembrane helix</keyword>
<name>A0AAW7ZD78_9FIRM</name>
<gene>
    <name evidence="2" type="ORF">P6N53_07755</name>
</gene>
<dbReference type="Proteomes" id="UP001172911">
    <property type="component" value="Unassembled WGS sequence"/>
</dbReference>
<dbReference type="EMBL" id="JARPTC010000010">
    <property type="protein sequence ID" value="MDO7787109.1"/>
    <property type="molecule type" value="Genomic_DNA"/>
</dbReference>
<organism evidence="2 3">
    <name type="scientific">Desulforamulus aquiferis</name>
    <dbReference type="NCBI Taxonomy" id="1397668"/>
    <lineage>
        <taxon>Bacteria</taxon>
        <taxon>Bacillati</taxon>
        <taxon>Bacillota</taxon>
        <taxon>Clostridia</taxon>
        <taxon>Eubacteriales</taxon>
        <taxon>Peptococcaceae</taxon>
        <taxon>Desulforamulus</taxon>
    </lineage>
</organism>
<evidence type="ECO:0000313" key="2">
    <source>
        <dbReference type="EMBL" id="MDO7787109.1"/>
    </source>
</evidence>
<evidence type="ECO:0000256" key="1">
    <source>
        <dbReference type="SAM" id="Phobius"/>
    </source>
</evidence>
<comment type="caution">
    <text evidence="2">The sequence shown here is derived from an EMBL/GenBank/DDBJ whole genome shotgun (WGS) entry which is preliminary data.</text>
</comment>
<dbReference type="RefSeq" id="WP_304542252.1">
    <property type="nucleotide sequence ID" value="NZ_JARPTC010000010.1"/>
</dbReference>
<keyword evidence="3" id="KW-1185">Reference proteome</keyword>
<dbReference type="AlphaFoldDB" id="A0AAW7ZD78"/>
<proteinExistence type="predicted"/>
<keyword evidence="1" id="KW-0472">Membrane</keyword>
<keyword evidence="1" id="KW-0812">Transmembrane</keyword>
<reference evidence="2" key="2">
    <citation type="submission" date="2023-03" db="EMBL/GenBank/DDBJ databases">
        <authorList>
            <person name="Zhang Z."/>
        </authorList>
    </citation>
    <scope>NUCLEOTIDE SEQUENCE</scope>
    <source>
        <strain evidence="2">DSA</strain>
    </source>
</reference>
<protein>
    <submittedName>
        <fullName evidence="2">Uncharacterized protein</fullName>
    </submittedName>
</protein>
<sequence>MPPDEVGVIVQWLKRIEDVMNKQREENREDIKRIHERLDLQRNAVTHQECEKYRGKCCELHDKKIQAAKGYPTWVVVLFSICSGLIVYVVTKGGG</sequence>
<evidence type="ECO:0000313" key="3">
    <source>
        <dbReference type="Proteomes" id="UP001172911"/>
    </source>
</evidence>
<feature type="transmembrane region" description="Helical" evidence="1">
    <location>
        <begin position="71"/>
        <end position="90"/>
    </location>
</feature>
<reference evidence="2" key="1">
    <citation type="journal article" date="2023" name="J. Hazard. Mater.">
        <title>Anaerobic biodegradation of pyrene and benzo[a]pyrene by a new sulfate-reducing Desulforamulus aquiferis strain DSA.</title>
        <authorList>
            <person name="Zhang Z."/>
            <person name="Sun J."/>
            <person name="Gong X."/>
            <person name="Wang C."/>
            <person name="Wang H."/>
        </authorList>
    </citation>
    <scope>NUCLEOTIDE SEQUENCE</scope>
    <source>
        <strain evidence="2">DSA</strain>
    </source>
</reference>